<name>A0AAN7S4N6_MYCAM</name>
<evidence type="ECO:0000313" key="2">
    <source>
        <dbReference type="Proteomes" id="UP001333110"/>
    </source>
</evidence>
<accession>A0AAN7S4N6</accession>
<evidence type="ECO:0000313" key="1">
    <source>
        <dbReference type="EMBL" id="KAK4828377.1"/>
    </source>
</evidence>
<dbReference type="PANTHER" id="PTHR33332">
    <property type="entry name" value="REVERSE TRANSCRIPTASE DOMAIN-CONTAINING PROTEIN"/>
    <property type="match status" value="1"/>
</dbReference>
<keyword evidence="2" id="KW-1185">Reference proteome</keyword>
<sequence>MFTLETKCSKTVKVQENIGDQIETSGGTENTLSKFADDSLRGVADTPEGCAAIQRQLDRLEKCLNRNFMKFNQDKFQVLHLRKNNSMHQYMLGVTKLENSLAEKELQVLVDTKLNMSQQCVLAAKKANCILACIR</sequence>
<protein>
    <recommendedName>
        <fullName evidence="3">Reverse transcriptase domain-containing protein</fullName>
    </recommendedName>
</protein>
<dbReference type="AlphaFoldDB" id="A0AAN7S4N6"/>
<comment type="caution">
    <text evidence="1">The sequence shown here is derived from an EMBL/GenBank/DDBJ whole genome shotgun (WGS) entry which is preliminary data.</text>
</comment>
<evidence type="ECO:0008006" key="3">
    <source>
        <dbReference type="Google" id="ProtNLM"/>
    </source>
</evidence>
<proteinExistence type="predicted"/>
<reference evidence="1 2" key="1">
    <citation type="journal article" date="2023" name="J. Hered.">
        <title>Chromosome-level genome of the wood stork (Mycteria americana) provides insight into avian chromosome evolution.</title>
        <authorList>
            <person name="Flamio R. Jr."/>
            <person name="Ramstad K.M."/>
        </authorList>
    </citation>
    <scope>NUCLEOTIDE SEQUENCE [LARGE SCALE GENOMIC DNA]</scope>
    <source>
        <strain evidence="1">JAX WOST 10</strain>
    </source>
</reference>
<dbReference type="Proteomes" id="UP001333110">
    <property type="component" value="Unassembled WGS sequence"/>
</dbReference>
<gene>
    <name evidence="1" type="ORF">QYF61_026115</name>
</gene>
<dbReference type="EMBL" id="JAUNZN010000002">
    <property type="protein sequence ID" value="KAK4828377.1"/>
    <property type="molecule type" value="Genomic_DNA"/>
</dbReference>
<organism evidence="1 2">
    <name type="scientific">Mycteria americana</name>
    <name type="common">Wood stork</name>
    <dbReference type="NCBI Taxonomy" id="33587"/>
    <lineage>
        <taxon>Eukaryota</taxon>
        <taxon>Metazoa</taxon>
        <taxon>Chordata</taxon>
        <taxon>Craniata</taxon>
        <taxon>Vertebrata</taxon>
        <taxon>Euteleostomi</taxon>
        <taxon>Archelosauria</taxon>
        <taxon>Archosauria</taxon>
        <taxon>Dinosauria</taxon>
        <taxon>Saurischia</taxon>
        <taxon>Theropoda</taxon>
        <taxon>Coelurosauria</taxon>
        <taxon>Aves</taxon>
        <taxon>Neognathae</taxon>
        <taxon>Neoaves</taxon>
        <taxon>Aequornithes</taxon>
        <taxon>Ciconiiformes</taxon>
        <taxon>Ciconiidae</taxon>
        <taxon>Mycteria</taxon>
    </lineage>
</organism>